<feature type="repeat" description="Lumazine-binding" evidence="10">
    <location>
        <begin position="96"/>
        <end position="197"/>
    </location>
</feature>
<evidence type="ECO:0000256" key="5">
    <source>
        <dbReference type="ARBA" id="ARBA00013950"/>
    </source>
</evidence>
<gene>
    <name evidence="12" type="ORF">HMPREF9302_05900</name>
</gene>
<dbReference type="Pfam" id="PF00677">
    <property type="entry name" value="Lum_binding"/>
    <property type="match status" value="2"/>
</dbReference>
<dbReference type="SUPFAM" id="SSF63380">
    <property type="entry name" value="Riboflavin synthase domain-like"/>
    <property type="match status" value="2"/>
</dbReference>
<reference evidence="12 13" key="1">
    <citation type="submission" date="2014-07" db="EMBL/GenBank/DDBJ databases">
        <authorList>
            <person name="McCorrison J."/>
            <person name="Sanka R."/>
            <person name="Torralba M."/>
            <person name="Gillis M."/>
            <person name="Haft D.H."/>
            <person name="Methe B."/>
            <person name="Sutton G."/>
            <person name="Nelson K.E."/>
        </authorList>
    </citation>
    <scope>NUCLEOTIDE SEQUENCE [LARGE SCALE GENOMIC DNA]</scope>
    <source>
        <strain evidence="12 13">DNF00058</strain>
    </source>
</reference>
<dbReference type="EMBL" id="JRNU01000022">
    <property type="protein sequence ID" value="KGF51819.1"/>
    <property type="molecule type" value="Genomic_DNA"/>
</dbReference>
<dbReference type="CDD" id="cd00402">
    <property type="entry name" value="Riboflavin_synthase_like"/>
    <property type="match status" value="1"/>
</dbReference>
<dbReference type="InterPro" id="IPR026017">
    <property type="entry name" value="Lumazine-bd_dom"/>
</dbReference>
<evidence type="ECO:0000256" key="6">
    <source>
        <dbReference type="ARBA" id="ARBA00022619"/>
    </source>
</evidence>
<feature type="repeat" description="Lumazine-binding" evidence="10">
    <location>
        <begin position="1"/>
        <end position="95"/>
    </location>
</feature>
<evidence type="ECO:0000256" key="8">
    <source>
        <dbReference type="ARBA" id="ARBA00022737"/>
    </source>
</evidence>
<evidence type="ECO:0000256" key="2">
    <source>
        <dbReference type="ARBA" id="ARBA00002803"/>
    </source>
</evidence>
<dbReference type="InterPro" id="IPR001783">
    <property type="entry name" value="Lumazine-bd"/>
</dbReference>
<dbReference type="Proteomes" id="UP000029614">
    <property type="component" value="Unassembled WGS sequence"/>
</dbReference>
<dbReference type="GO" id="GO:0009231">
    <property type="term" value="P:riboflavin biosynthetic process"/>
    <property type="evidence" value="ECO:0007669"/>
    <property type="project" value="UniProtKB-KW"/>
</dbReference>
<dbReference type="PANTHER" id="PTHR21098:SF12">
    <property type="entry name" value="RIBOFLAVIN SYNTHASE"/>
    <property type="match status" value="1"/>
</dbReference>
<feature type="domain" description="Lumazine-binding" evidence="11">
    <location>
        <begin position="96"/>
        <end position="197"/>
    </location>
</feature>
<dbReference type="FunFam" id="2.40.30.20:FF:000007">
    <property type="entry name" value="Riboflavin synthase, alpha subunit"/>
    <property type="match status" value="1"/>
</dbReference>
<keyword evidence="13" id="KW-1185">Reference proteome</keyword>
<dbReference type="PROSITE" id="PS51177">
    <property type="entry name" value="LUMAZINE_BIND"/>
    <property type="match status" value="2"/>
</dbReference>
<dbReference type="NCBIfam" id="NF006767">
    <property type="entry name" value="PRK09289.1"/>
    <property type="match status" value="1"/>
</dbReference>
<evidence type="ECO:0000256" key="7">
    <source>
        <dbReference type="ARBA" id="ARBA00022679"/>
    </source>
</evidence>
<evidence type="ECO:0000313" key="12">
    <source>
        <dbReference type="EMBL" id="KGF51819.1"/>
    </source>
</evidence>
<protein>
    <recommendedName>
        <fullName evidence="5 9">Riboflavin synthase</fullName>
        <ecNumber evidence="4 9">2.5.1.9</ecNumber>
    </recommendedName>
</protein>
<dbReference type="Gene3D" id="2.40.30.20">
    <property type="match status" value="2"/>
</dbReference>
<keyword evidence="6" id="KW-0686">Riboflavin biosynthesis</keyword>
<keyword evidence="8" id="KW-0677">Repeat</keyword>
<comment type="caution">
    <text evidence="12">The sequence shown here is derived from an EMBL/GenBank/DDBJ whole genome shotgun (WGS) entry which is preliminary data.</text>
</comment>
<dbReference type="InterPro" id="IPR023366">
    <property type="entry name" value="ATP_synth_asu-like_sf"/>
</dbReference>
<dbReference type="InterPro" id="IPR017938">
    <property type="entry name" value="Riboflavin_synthase-like_b-brl"/>
</dbReference>
<evidence type="ECO:0000256" key="1">
    <source>
        <dbReference type="ARBA" id="ARBA00000968"/>
    </source>
</evidence>
<dbReference type="PANTHER" id="PTHR21098">
    <property type="entry name" value="RIBOFLAVIN SYNTHASE ALPHA CHAIN"/>
    <property type="match status" value="1"/>
</dbReference>
<proteinExistence type="predicted"/>
<evidence type="ECO:0000256" key="3">
    <source>
        <dbReference type="ARBA" id="ARBA00004887"/>
    </source>
</evidence>
<name>A0A096D2W7_9BACT</name>
<dbReference type="AlphaFoldDB" id="A0A096D2W7"/>
<comment type="pathway">
    <text evidence="3">Cofactor biosynthesis; riboflavin biosynthesis; riboflavin from 2-hydroxy-3-oxobutyl phosphate and 5-amino-6-(D-ribitylamino)uracil: step 2/2.</text>
</comment>
<accession>A0A096D2W7</accession>
<dbReference type="EC" id="2.5.1.9" evidence="4 9"/>
<comment type="function">
    <text evidence="2">Catalyzes the dismutation of two molecules of 6,7-dimethyl-8-ribityllumazine, resulting in the formation of riboflavin and 5-amino-6-(D-ribitylamino)uracil.</text>
</comment>
<dbReference type="OrthoDB" id="9788537at2"/>
<organism evidence="12 13">
    <name type="scientific">Prevotella amnii DNF00058</name>
    <dbReference type="NCBI Taxonomy" id="1401066"/>
    <lineage>
        <taxon>Bacteria</taxon>
        <taxon>Pseudomonadati</taxon>
        <taxon>Bacteroidota</taxon>
        <taxon>Bacteroidia</taxon>
        <taxon>Bacteroidales</taxon>
        <taxon>Prevotellaceae</taxon>
        <taxon>Prevotella</taxon>
    </lineage>
</organism>
<feature type="domain" description="Lumazine-binding" evidence="11">
    <location>
        <begin position="1"/>
        <end position="95"/>
    </location>
</feature>
<dbReference type="PIRSF" id="PIRSF000498">
    <property type="entry name" value="Riboflavin_syn_A"/>
    <property type="match status" value="1"/>
</dbReference>
<sequence>MFSGIIEEMATIVAIKHEKENIHLTLTCSFVNELGIDQSISHNGVCLTVVCIEGECYTVTAMRETIERSNLGLLKVGDSVNVERSMIMNGRLDGHIVQGHVDETATCVEIKDANGSTYYTFEYPFNKAMAARGYFTVDKGSVTVNGVSLTVCQPTDNTFTVAIIPYTKENTNFKYISVGTIVNIEFDILGKYIARLQSIIK</sequence>
<evidence type="ECO:0000256" key="9">
    <source>
        <dbReference type="NCBIfam" id="TIGR00187"/>
    </source>
</evidence>
<evidence type="ECO:0000256" key="10">
    <source>
        <dbReference type="PROSITE-ProRule" id="PRU00524"/>
    </source>
</evidence>
<evidence type="ECO:0000256" key="4">
    <source>
        <dbReference type="ARBA" id="ARBA00012827"/>
    </source>
</evidence>
<evidence type="ECO:0000313" key="13">
    <source>
        <dbReference type="Proteomes" id="UP000029614"/>
    </source>
</evidence>
<keyword evidence="7" id="KW-0808">Transferase</keyword>
<dbReference type="NCBIfam" id="TIGR00187">
    <property type="entry name" value="ribE"/>
    <property type="match status" value="1"/>
</dbReference>
<evidence type="ECO:0000259" key="11">
    <source>
        <dbReference type="PROSITE" id="PS51177"/>
    </source>
</evidence>
<dbReference type="GO" id="GO:0004746">
    <property type="term" value="F:riboflavin synthase activity"/>
    <property type="evidence" value="ECO:0007669"/>
    <property type="project" value="UniProtKB-UniRule"/>
</dbReference>
<dbReference type="RefSeq" id="WP_036855594.1">
    <property type="nucleotide sequence ID" value="NZ_JRNU01000022.1"/>
</dbReference>
<comment type="catalytic activity">
    <reaction evidence="1">
        <text>2 6,7-dimethyl-8-(1-D-ribityl)lumazine + H(+) = 5-amino-6-(D-ribitylamino)uracil + riboflavin</text>
        <dbReference type="Rhea" id="RHEA:20772"/>
        <dbReference type="ChEBI" id="CHEBI:15378"/>
        <dbReference type="ChEBI" id="CHEBI:15934"/>
        <dbReference type="ChEBI" id="CHEBI:57986"/>
        <dbReference type="ChEBI" id="CHEBI:58201"/>
        <dbReference type="EC" id="2.5.1.9"/>
    </reaction>
</comment>